<proteinExistence type="predicted"/>
<gene>
    <name evidence="1" type="ORF">BDP27DRAFT_1423944</name>
</gene>
<dbReference type="EMBL" id="JADNRY010000089">
    <property type="protein sequence ID" value="KAF9066283.1"/>
    <property type="molecule type" value="Genomic_DNA"/>
</dbReference>
<evidence type="ECO:0000313" key="1">
    <source>
        <dbReference type="EMBL" id="KAF9066283.1"/>
    </source>
</evidence>
<keyword evidence="2" id="KW-1185">Reference proteome</keyword>
<dbReference type="OrthoDB" id="2757939at2759"/>
<comment type="caution">
    <text evidence="1">The sequence shown here is derived from an EMBL/GenBank/DDBJ whole genome shotgun (WGS) entry which is preliminary data.</text>
</comment>
<name>A0A9P5PMY4_9AGAR</name>
<accession>A0A9P5PMY4</accession>
<reference evidence="1" key="1">
    <citation type="submission" date="2020-11" db="EMBL/GenBank/DDBJ databases">
        <authorList>
            <consortium name="DOE Joint Genome Institute"/>
            <person name="Ahrendt S."/>
            <person name="Riley R."/>
            <person name="Andreopoulos W."/>
            <person name="Labutti K."/>
            <person name="Pangilinan J."/>
            <person name="Ruiz-Duenas F.J."/>
            <person name="Barrasa J.M."/>
            <person name="Sanchez-Garcia M."/>
            <person name="Camarero S."/>
            <person name="Miyauchi S."/>
            <person name="Serrano A."/>
            <person name="Linde D."/>
            <person name="Babiker R."/>
            <person name="Drula E."/>
            <person name="Ayuso-Fernandez I."/>
            <person name="Pacheco R."/>
            <person name="Padilla G."/>
            <person name="Ferreira P."/>
            <person name="Barriuso J."/>
            <person name="Kellner H."/>
            <person name="Castanera R."/>
            <person name="Alfaro M."/>
            <person name="Ramirez L."/>
            <person name="Pisabarro A.G."/>
            <person name="Kuo A."/>
            <person name="Tritt A."/>
            <person name="Lipzen A."/>
            <person name="He G."/>
            <person name="Yan M."/>
            <person name="Ng V."/>
            <person name="Cullen D."/>
            <person name="Martin F."/>
            <person name="Rosso M.-N."/>
            <person name="Henrissat B."/>
            <person name="Hibbett D."/>
            <person name="Martinez A.T."/>
            <person name="Grigoriev I.V."/>
        </authorList>
    </citation>
    <scope>NUCLEOTIDE SEQUENCE</scope>
    <source>
        <strain evidence="1">AH 40177</strain>
    </source>
</reference>
<dbReference type="AlphaFoldDB" id="A0A9P5PMY4"/>
<dbReference type="Proteomes" id="UP000772434">
    <property type="component" value="Unassembled WGS sequence"/>
</dbReference>
<sequence>MTTTSPAHVSSIHESVLRPMLLCFSDCTLDKTRQSSVKKRLADIETAVQTGRAKLRPCLVLPNNHENATEYQKREICLMATFDDTPISQLPSMMRHFVTPVETGSLDWDIATFESDKRLGTNPQWKPKEGAKSQWVISYIYEVDEANLGCWRGGYHLNIEQQTRLLDICTSKRARWLERAENPAFRVKMLNSILEYAKNPRCEDTDLASFFFPSRITILEPGQSCASVASCATYQTYGSRRRPTGLRRQSTKFNISPIKENFSPTKENYPSSAVPKQLSRVGGARRCVDSTRSFVDITRGVGNIPLRA</sequence>
<organism evidence="1 2">
    <name type="scientific">Rhodocollybia butyracea</name>
    <dbReference type="NCBI Taxonomy" id="206335"/>
    <lineage>
        <taxon>Eukaryota</taxon>
        <taxon>Fungi</taxon>
        <taxon>Dikarya</taxon>
        <taxon>Basidiomycota</taxon>
        <taxon>Agaricomycotina</taxon>
        <taxon>Agaricomycetes</taxon>
        <taxon>Agaricomycetidae</taxon>
        <taxon>Agaricales</taxon>
        <taxon>Marasmiineae</taxon>
        <taxon>Omphalotaceae</taxon>
        <taxon>Rhodocollybia</taxon>
    </lineage>
</organism>
<protein>
    <submittedName>
        <fullName evidence="1">Uncharacterized protein</fullName>
    </submittedName>
</protein>
<evidence type="ECO:0000313" key="2">
    <source>
        <dbReference type="Proteomes" id="UP000772434"/>
    </source>
</evidence>